<dbReference type="InterPro" id="IPR013087">
    <property type="entry name" value="Znf_C2H2_type"/>
</dbReference>
<dbReference type="SMART" id="SM00355">
    <property type="entry name" value="ZnF_C2H2"/>
    <property type="match status" value="2"/>
</dbReference>
<evidence type="ECO:0000259" key="4">
    <source>
        <dbReference type="PROSITE" id="PS00028"/>
    </source>
</evidence>
<dbReference type="InterPro" id="IPR052398">
    <property type="entry name" value="Ubiquitin_hydrolase_53/54"/>
</dbReference>
<dbReference type="EMBL" id="JAGKQM010000002">
    <property type="protein sequence ID" value="KAH0937957.1"/>
    <property type="molecule type" value="Genomic_DNA"/>
</dbReference>
<feature type="domain" description="C2H2-type" evidence="4">
    <location>
        <begin position="1337"/>
        <end position="1358"/>
    </location>
</feature>
<comment type="caution">
    <text evidence="5">The sequence shown here is derived from an EMBL/GenBank/DDBJ whole genome shotgun (WGS) entry which is preliminary data.</text>
</comment>
<dbReference type="PROSITE" id="PS00028">
    <property type="entry name" value="ZINC_FINGER_C2H2_1"/>
    <property type="match status" value="2"/>
</dbReference>
<dbReference type="InterPro" id="IPR001394">
    <property type="entry name" value="Peptidase_C19_UCH"/>
</dbReference>
<feature type="compositionally biased region" description="Basic residues" evidence="3">
    <location>
        <begin position="1804"/>
        <end position="1815"/>
    </location>
</feature>
<accession>A0ABQ8E988</accession>
<keyword evidence="1" id="KW-0833">Ubl conjugation pathway</keyword>
<dbReference type="InterPro" id="IPR006866">
    <property type="entry name" value="DUF627_N"/>
</dbReference>
<dbReference type="Pfam" id="PF04780">
    <property type="entry name" value="DUF629"/>
    <property type="match status" value="2"/>
</dbReference>
<feature type="region of interest" description="Disordered" evidence="3">
    <location>
        <begin position="726"/>
        <end position="810"/>
    </location>
</feature>
<protein>
    <recommendedName>
        <fullName evidence="4">C2H2-type domain-containing protein</fullName>
    </recommendedName>
</protein>
<name>A0ABQ8E988_BRANA</name>
<evidence type="ECO:0000256" key="3">
    <source>
        <dbReference type="SAM" id="MobiDB-lite"/>
    </source>
</evidence>
<gene>
    <name evidence="5" type="ORF">HID58_005418</name>
</gene>
<dbReference type="PANTHER" id="PTHR22975:SF34">
    <property type="entry name" value="GENOME ASSEMBLY, CHROMOSOME: A02"/>
    <property type="match status" value="1"/>
</dbReference>
<dbReference type="Pfam" id="PF04781">
    <property type="entry name" value="DUF627"/>
    <property type="match status" value="2"/>
</dbReference>
<proteinExistence type="predicted"/>
<evidence type="ECO:0000256" key="1">
    <source>
        <dbReference type="ARBA" id="ARBA00022786"/>
    </source>
</evidence>
<reference evidence="5 6" key="1">
    <citation type="submission" date="2021-05" db="EMBL/GenBank/DDBJ databases">
        <title>Genome Assembly of Synthetic Allotetraploid Brassica napus Reveals Homoeologous Exchanges between Subgenomes.</title>
        <authorList>
            <person name="Davis J.T."/>
        </authorList>
    </citation>
    <scope>NUCLEOTIDE SEQUENCE [LARGE SCALE GENOMIC DNA]</scope>
    <source>
        <strain evidence="6">cv. Da-Ae</strain>
        <tissue evidence="5">Seedling</tissue>
    </source>
</reference>
<feature type="compositionally biased region" description="Basic and acidic residues" evidence="3">
    <location>
        <begin position="799"/>
        <end position="808"/>
    </location>
</feature>
<keyword evidence="6" id="KW-1185">Reference proteome</keyword>
<feature type="domain" description="C2H2-type" evidence="4">
    <location>
        <begin position="229"/>
        <end position="250"/>
    </location>
</feature>
<organism evidence="5 6">
    <name type="scientific">Brassica napus</name>
    <name type="common">Rape</name>
    <dbReference type="NCBI Taxonomy" id="3708"/>
    <lineage>
        <taxon>Eukaryota</taxon>
        <taxon>Viridiplantae</taxon>
        <taxon>Streptophyta</taxon>
        <taxon>Embryophyta</taxon>
        <taxon>Tracheophyta</taxon>
        <taxon>Spermatophyta</taxon>
        <taxon>Magnoliopsida</taxon>
        <taxon>eudicotyledons</taxon>
        <taxon>Gunneridae</taxon>
        <taxon>Pentapetalae</taxon>
        <taxon>rosids</taxon>
        <taxon>malvids</taxon>
        <taxon>Brassicales</taxon>
        <taxon>Brassicaceae</taxon>
        <taxon>Brassiceae</taxon>
        <taxon>Brassica</taxon>
    </lineage>
</organism>
<feature type="compositionally biased region" description="Basic residues" evidence="3">
    <location>
        <begin position="740"/>
        <end position="750"/>
    </location>
</feature>
<feature type="compositionally biased region" description="Polar residues" evidence="3">
    <location>
        <begin position="1823"/>
        <end position="1836"/>
    </location>
</feature>
<dbReference type="Proteomes" id="UP000824890">
    <property type="component" value="Unassembled WGS sequence"/>
</dbReference>
<dbReference type="PANTHER" id="PTHR22975">
    <property type="entry name" value="UBIQUITIN SPECIFIC PROTEINASE"/>
    <property type="match status" value="1"/>
</dbReference>
<dbReference type="InterPro" id="IPR006865">
    <property type="entry name" value="DUF629"/>
</dbReference>
<evidence type="ECO:0000256" key="2">
    <source>
        <dbReference type="ARBA" id="ARBA00022801"/>
    </source>
</evidence>
<keyword evidence="2" id="KW-0378">Hydrolase</keyword>
<dbReference type="Pfam" id="PF00443">
    <property type="entry name" value="UCH"/>
    <property type="match status" value="2"/>
</dbReference>
<sequence>MNHAKGEKLFKLAKDLYAQGHHIKALEAILALSFLKGNDKNPVTYLHGTIFRDLARKTENPNLKFTYLLGSVEIFTACKPFSGVAAMSLFNLAQLLESKLYYKKALAQANQIVGAVKNLESLRHVIKTSESKLAQFKNGSYLVEDSDDSEDMVESEEHEETTKTESDFVRGLKSYWSGLNVDKRRNFMKVSIADFASYVQRLYGTEGRVALEEVLGSVRKHKRWRLWVCRSCSKEFSSAEECRNHLEKEHGAGFRHNVAMALAQRISESWGCMISDGGWEPLDTVSAVEMIKTRLQDMKAFVYENGWSKDLPVAADEERRKLLQEIRFLLVTFRDCNILSRSVIAWVKDLVVSHFEKLQVSKHSLAECGLVETPQSICFLERHELNQFLDLLKRIKCERDDGTELVCRAVDSVYNGTRVKEKIDFDMKFSSLLLDKRLLQCEIAQFDEEGAVSFLNASAHYAKANAGGDNIILWLTEKSSGDEKFHFQRPTRAHNLDVWLAVLGAVQFTCRTMGTQYYAKKLRIGDFTEVLVDAKNMCIGEDERRRNTPDGQRKTYASLLCDECEKKHLTTDSSNSLATRLYCSAVVDVLKAELHPKFGLPELEDCLNVIRDHRNVSDDVVLSSINHLKSVMTDKVPLIDSKIFLVENSRINLLNDLVRLSVFDYRSYILPLLKEFLLEGIVDMECKAKLAAAQADRLLEEEMKSQSKKKKNKISKEELAAVQALKLLSENNQDKEKNSGSKKKRRRNKKITSTSMPGVLDQNVEHDTSPSPKPGEEDSMEQDQEEAAKDMQNMPEAESPSKHLEPAHAEGPPIYNSALAMTLKALCHILKEYLLQNRNQIYDHREERVPCAIGNFFTAFVWKQMKEGLYSCLLSDLLASIEEVYSKTSYAAELLASILEFWPCWKCPEIESVVTHIFTLEEYERISCSKCKKMPNYPEQSSYGIIMAADSIRDLKCAFGNIKFEDILKIIRMEDKMLCDLKTGGCGKANVVHHIISRCPPIFTVVLEWEKDETEKEISETSKALDWEIDMSRLYEGLEPSTKYRLVSMVGCGEEEEEYICLAYKKKRWVRFSLGASAKEVVGNWNSVARYCGERKTTPFVFDYDDEEAKQIVQLSADHMAQGDHIKALEVIEAWISSHKKHEVADFLSFQQGQIFFEQAKRADDSDVKFAFLLGAVECFSENDGFSSFCAASLFGLGNLLGSPLYLKKSIGKAKEYLAIMASFGSLTSEDEKSRKDVENVLKAAESSIAAGSPIQMWEPKVRESKKCTDHPSKIEVEGLRLYWSGLNVEIKRKFMEVSIADFTSYVRRFHGTEGGKALEKVVGSAVSKKKWRFWMCRSCSEEFFTLKKFKIHLEKEHAAKFKPSTAEHMAQMVDEVWAGMITVAGWEPVDTAAAAEMIKTRLEFVRAFVYENGWSRDWPLATDEERSKLLQEIRLLLLLFCERKILSCGLRDWMMRFLIKHLARFEVSKHTLTTECRLVETPQSICFLERRELEQILDLLKGIKCEREDGREVICRAVDSFYSGTRVKEKIDFDKQFSSLLLDKRLLRCEIAQFDDEGAVSFFNPDDHYAKSHARGDDIVSWLADDSSGDERFRFPRPVRTHNLDIWVAVLRAVQYTCRTLGTKYAKKLQLLGYDAGLVDAINLCVSENTKRLSVVTEHQSNKYASLLGDECERKKGTRDSHSTRLFLCSVRDALEEAPHPTFDFPDLEDCLKRIHGLKDLSDEVVLESIDRLRSMVADKVALVDTKMLLVENSRINLFNDLIRLSVFDHRFYILRPLKEFFLEVINVAAAEADLLLEEKKKPQSKKKKHKSNKKTSTSMSVNLDLQGTSPSLQTTEKDFTEPPDNSLSSERNRLEISSNTVDEEEAAQGMQNMPGEESVHREGAARCNSALDMTLKALLNIKILKEDLMQNEKPLRDDLEKQVPELLHSYLLSDLLTSREVLSTSSDAAEIVVSILESWHSCKSQEIESLVTRLFTLEEYERMSCSRCRQKPNYPEQSSYGIVMAADSIRDLKCAFGNIKFEDILKMIRMEDKMLCDLKTGGCGKANVVHHIISRCPPIFTVVLEWEKHETEKEISETAKALDWEIDMSRLYEGLESSTNYRLVSLVKSDTGLQMFCPIVILIWSVRSSEYGKRMQVGCGEDKEHICLAYEKDRWVGVRHDAFTEEAVGNWESVIRFCGERKVRPKILFYEAAH</sequence>
<evidence type="ECO:0000313" key="5">
    <source>
        <dbReference type="EMBL" id="KAH0937957.1"/>
    </source>
</evidence>
<feature type="region of interest" description="Disordered" evidence="3">
    <location>
        <begin position="1802"/>
        <end position="1879"/>
    </location>
</feature>
<feature type="compositionally biased region" description="Polar residues" evidence="3">
    <location>
        <begin position="1845"/>
        <end position="1862"/>
    </location>
</feature>
<evidence type="ECO:0000313" key="6">
    <source>
        <dbReference type="Proteomes" id="UP000824890"/>
    </source>
</evidence>